<dbReference type="PROSITE" id="PS01036">
    <property type="entry name" value="HSP70_3"/>
    <property type="match status" value="1"/>
</dbReference>
<evidence type="ECO:0000256" key="6">
    <source>
        <dbReference type="ARBA" id="ARBA00023186"/>
    </source>
</evidence>
<evidence type="ECO:0000313" key="8">
    <source>
        <dbReference type="EMBL" id="EGJ30853.1"/>
    </source>
</evidence>
<evidence type="ECO:0000256" key="7">
    <source>
        <dbReference type="SAM" id="Coils"/>
    </source>
</evidence>
<proteinExistence type="inferred from homology"/>
<feature type="coiled-coil region" evidence="7">
    <location>
        <begin position="610"/>
        <end position="663"/>
    </location>
</feature>
<name>F4XWW8_9CYAN</name>
<dbReference type="Proteomes" id="UP000003959">
    <property type="component" value="Unassembled WGS sequence"/>
</dbReference>
<dbReference type="EMBL" id="GL890945">
    <property type="protein sequence ID" value="EGJ30853.1"/>
    <property type="molecule type" value="Genomic_DNA"/>
</dbReference>
<protein>
    <submittedName>
        <fullName evidence="8">Molecular chaperone</fullName>
    </submittedName>
</protein>
<dbReference type="Pfam" id="PF00012">
    <property type="entry name" value="HSP70"/>
    <property type="match status" value="1"/>
</dbReference>
<dbReference type="InterPro" id="IPR013126">
    <property type="entry name" value="Hsp_70_fam"/>
</dbReference>
<dbReference type="InterPro" id="IPR018181">
    <property type="entry name" value="Heat_shock_70_CS"/>
</dbReference>
<dbReference type="CDD" id="cd24029">
    <property type="entry name" value="ASKHA_NBD_HSP70_DnaK_HscA_HscC"/>
    <property type="match status" value="1"/>
</dbReference>
<evidence type="ECO:0000256" key="1">
    <source>
        <dbReference type="ARBA" id="ARBA00007381"/>
    </source>
</evidence>
<dbReference type="FunFam" id="3.90.640.10:FF:000003">
    <property type="entry name" value="Molecular chaperone DnaK"/>
    <property type="match status" value="1"/>
</dbReference>
<dbReference type="Gene3D" id="3.90.640.10">
    <property type="entry name" value="Actin, Chain A, domain 4"/>
    <property type="match status" value="1"/>
</dbReference>
<reference evidence="9" key="1">
    <citation type="journal article" date="2011" name="Proc. Natl. Acad. Sci. U.S.A.">
        <title>Genomic insights into the physiology and ecology of the marine filamentous cyanobacterium Lyngbya majuscula.</title>
        <authorList>
            <person name="Jones A.C."/>
            <person name="Monroe E.A."/>
            <person name="Podell S."/>
            <person name="Hess W.R."/>
            <person name="Klages S."/>
            <person name="Esquenazi E."/>
            <person name="Niessen S."/>
            <person name="Hoover H."/>
            <person name="Rothmann M."/>
            <person name="Lasken R.S."/>
            <person name="Yates J.R.III."/>
            <person name="Reinhardt R."/>
            <person name="Kube M."/>
            <person name="Burkart M.D."/>
            <person name="Allen E.E."/>
            <person name="Dorrestein P.C."/>
            <person name="Gerwick W.H."/>
            <person name="Gerwick L."/>
        </authorList>
    </citation>
    <scope>NUCLEOTIDE SEQUENCE [LARGE SCALE GENOMIC DNA]</scope>
    <source>
        <strain evidence="9">3L</strain>
    </source>
</reference>
<dbReference type="RefSeq" id="WP_009148830.1">
    <property type="nucleotide sequence ID" value="NZ_GL890945.1"/>
</dbReference>
<evidence type="ECO:0000313" key="9">
    <source>
        <dbReference type="Proteomes" id="UP000003959"/>
    </source>
</evidence>
<dbReference type="PANTHER" id="PTHR19375">
    <property type="entry name" value="HEAT SHOCK PROTEIN 70KDA"/>
    <property type="match status" value="1"/>
</dbReference>
<dbReference type="HOGENOM" id="CLU_017261_0_0_3"/>
<evidence type="ECO:0000256" key="3">
    <source>
        <dbReference type="ARBA" id="ARBA00022741"/>
    </source>
</evidence>
<keyword evidence="2" id="KW-0597">Phosphoprotein</keyword>
<keyword evidence="3" id="KW-0547">Nucleotide-binding</keyword>
<gene>
    <name evidence="8" type="ORF">LYNGBM3L_46190</name>
</gene>
<dbReference type="InterPro" id="IPR029047">
    <property type="entry name" value="HSP70_peptide-bd_sf"/>
</dbReference>
<dbReference type="OrthoDB" id="9766019at2"/>
<dbReference type="PRINTS" id="PR00301">
    <property type="entry name" value="HEATSHOCK70"/>
</dbReference>
<evidence type="ECO:0000256" key="2">
    <source>
        <dbReference type="ARBA" id="ARBA00022553"/>
    </source>
</evidence>
<keyword evidence="4" id="KW-0067">ATP-binding</keyword>
<keyword evidence="5" id="KW-0346">Stress response</keyword>
<keyword evidence="6" id="KW-0143">Chaperone</keyword>
<dbReference type="AlphaFoldDB" id="F4XWW8"/>
<keyword evidence="9" id="KW-1185">Reference proteome</keyword>
<organism evidence="8 9">
    <name type="scientific">Moorena producens 3L</name>
    <dbReference type="NCBI Taxonomy" id="489825"/>
    <lineage>
        <taxon>Bacteria</taxon>
        <taxon>Bacillati</taxon>
        <taxon>Cyanobacteriota</taxon>
        <taxon>Cyanophyceae</taxon>
        <taxon>Coleofasciculales</taxon>
        <taxon>Coleofasciculaceae</taxon>
        <taxon>Moorena</taxon>
    </lineage>
</organism>
<keyword evidence="7" id="KW-0175">Coiled coil</keyword>
<evidence type="ECO:0000256" key="4">
    <source>
        <dbReference type="ARBA" id="ARBA00022840"/>
    </source>
</evidence>
<dbReference type="SUPFAM" id="SSF53067">
    <property type="entry name" value="Actin-like ATPase domain"/>
    <property type="match status" value="2"/>
</dbReference>
<sequence>MAHTINIGIDLGTTNSAIAKFSKGKVDVFSNPTVHGKRTLPSVVGFKKNKIFVGDKAKEYWKKYPENVVAFFKRKMGTDEEFLIEDLQGSKTPVDLSAEVLKELKTFVRTGEVVDAAVITVPASFDTNQSQATENAAHQAGIQQVFLLQEPIAASIAYANQEKGVEFDEQKWLVYDLGGGTFDVALLEVGDEEMIVLGNKGNNFLGGADFDNLIVDKILIYSIEKQLGISGLLGEVKSKSSKYNSLYFKLLLKAEEAKIALSSMEYYDLEIEEIEDDKGEEHDLEVTITRSQFEELIQPYIDETIALIKSLLQSKSLSSSDLKFVLMVGGSTYIPYVRQRLEESLQIPVNLDVDPTTVVAEGAALFAATKPRKIEENSSKSSPSGLALRMEYPHVSRDLEEFLEARVEGALEGLYYRILRADGGFDSGLKPLQREIEEDLPLVEQEQNIFEFKIFDSHGNAVPIDNNTIQIYQGITTVRGQTLPHDICIEIEDENSKQTRCQAILRENSTLPQKQDYEVQVSRLVRHGTDDEIRINILEGPEDALPQANQTIGYLVLKGTRFTRNIPAGTTIEITIEMSESRTLKLSVYIPLVDQEFKEVFEPKQRSVSLNQLKSEVQNLSSKISSEIVEAQQRNEQVVVQELKEKREQVDEISAKLLTVKADDVTDIRYQLEDDKRKVAQEVDSLTRDKYISAAIQKYQEAKRFCCRTIEDSGSEADKRTLNQLLQQEEGVLKSGSVSRINATTEQLNQLGVTAQMKSPTFHLSLFAHLVDQTEDFVDPAEAIKLLNLGAKYFESRNVEKLEQVNLALLNLLPPDKKSKVTGMSGGTNIRKSQ</sequence>
<dbReference type="Gene3D" id="3.30.420.40">
    <property type="match status" value="2"/>
</dbReference>
<dbReference type="Gene3D" id="2.60.34.10">
    <property type="entry name" value="Substrate Binding Domain Of DNAk, Chain A, domain 1"/>
    <property type="match status" value="1"/>
</dbReference>
<dbReference type="PROSITE" id="PS00297">
    <property type="entry name" value="HSP70_1"/>
    <property type="match status" value="1"/>
</dbReference>
<accession>F4XWW8</accession>
<dbReference type="InterPro" id="IPR043129">
    <property type="entry name" value="ATPase_NBD"/>
</dbReference>
<dbReference type="GO" id="GO:0140662">
    <property type="term" value="F:ATP-dependent protein folding chaperone"/>
    <property type="evidence" value="ECO:0007669"/>
    <property type="project" value="InterPro"/>
</dbReference>
<dbReference type="GO" id="GO:0005524">
    <property type="term" value="F:ATP binding"/>
    <property type="evidence" value="ECO:0007669"/>
    <property type="project" value="UniProtKB-KW"/>
</dbReference>
<comment type="similarity">
    <text evidence="1">Belongs to the heat shock protein 70 family.</text>
</comment>
<dbReference type="eggNOG" id="COG0443">
    <property type="taxonomic scope" value="Bacteria"/>
</dbReference>
<evidence type="ECO:0000256" key="5">
    <source>
        <dbReference type="ARBA" id="ARBA00023016"/>
    </source>
</evidence>